<dbReference type="PANTHER" id="PTHR11461:SF315">
    <property type="entry name" value="SERPIN-Z3-LIKE"/>
    <property type="match status" value="1"/>
</dbReference>
<proteinExistence type="inferred from homology"/>
<protein>
    <recommendedName>
        <fullName evidence="4">Serpin domain-containing protein</fullName>
    </recommendedName>
</protein>
<keyword evidence="6" id="KW-1185">Reference proteome</keyword>
<dbReference type="InterPro" id="IPR042178">
    <property type="entry name" value="Serpin_sf_1"/>
</dbReference>
<dbReference type="CDD" id="cd02043">
    <property type="entry name" value="serpinP_plants"/>
    <property type="match status" value="1"/>
</dbReference>
<dbReference type="AlphaFoldDB" id="A0A834GRS5"/>
<feature type="compositionally biased region" description="Basic and acidic residues" evidence="3">
    <location>
        <begin position="88"/>
        <end position="98"/>
    </location>
</feature>
<dbReference type="EMBL" id="WJXA01000007">
    <property type="protein sequence ID" value="KAF7137711.1"/>
    <property type="molecule type" value="Genomic_DNA"/>
</dbReference>
<comment type="caution">
    <text evidence="5">The sequence shown here is derived from an EMBL/GenBank/DDBJ whole genome shotgun (WGS) entry which is preliminary data.</text>
</comment>
<accession>A0A834GRS5</accession>
<feature type="region of interest" description="Disordered" evidence="3">
    <location>
        <begin position="68"/>
        <end position="112"/>
    </location>
</feature>
<organism evidence="5 6">
    <name type="scientific">Rhododendron simsii</name>
    <name type="common">Sims's rhododendron</name>
    <dbReference type="NCBI Taxonomy" id="118357"/>
    <lineage>
        <taxon>Eukaryota</taxon>
        <taxon>Viridiplantae</taxon>
        <taxon>Streptophyta</taxon>
        <taxon>Embryophyta</taxon>
        <taxon>Tracheophyta</taxon>
        <taxon>Spermatophyta</taxon>
        <taxon>Magnoliopsida</taxon>
        <taxon>eudicotyledons</taxon>
        <taxon>Gunneridae</taxon>
        <taxon>Pentapetalae</taxon>
        <taxon>asterids</taxon>
        <taxon>Ericales</taxon>
        <taxon>Ericaceae</taxon>
        <taxon>Ericoideae</taxon>
        <taxon>Rhodoreae</taxon>
        <taxon>Rhododendron</taxon>
    </lineage>
</organism>
<dbReference type="InterPro" id="IPR015943">
    <property type="entry name" value="WD40/YVTN_repeat-like_dom_sf"/>
</dbReference>
<dbReference type="Gene3D" id="3.30.497.10">
    <property type="entry name" value="Antithrombin, subunit I, domain 2"/>
    <property type="match status" value="2"/>
</dbReference>
<reference evidence="5" key="1">
    <citation type="submission" date="2019-11" db="EMBL/GenBank/DDBJ databases">
        <authorList>
            <person name="Liu Y."/>
            <person name="Hou J."/>
            <person name="Li T.-Q."/>
            <person name="Guan C.-H."/>
            <person name="Wu X."/>
            <person name="Wu H.-Z."/>
            <person name="Ling F."/>
            <person name="Zhang R."/>
            <person name="Shi X.-G."/>
            <person name="Ren J.-P."/>
            <person name="Chen E.-F."/>
            <person name="Sun J.-M."/>
        </authorList>
    </citation>
    <scope>NUCLEOTIDE SEQUENCE</scope>
    <source>
        <strain evidence="5">Adult_tree_wgs_1</strain>
        <tissue evidence="5">Leaves</tissue>
    </source>
</reference>
<dbReference type="Gene3D" id="2.130.10.10">
    <property type="entry name" value="YVTN repeat-like/Quinoprotein amine dehydrogenase"/>
    <property type="match status" value="1"/>
</dbReference>
<dbReference type="InterPro" id="IPR042185">
    <property type="entry name" value="Serpin_sf_2"/>
</dbReference>
<dbReference type="PROSITE" id="PS00284">
    <property type="entry name" value="SERPIN"/>
    <property type="match status" value="1"/>
</dbReference>
<dbReference type="InterPro" id="IPR036186">
    <property type="entry name" value="Serpin_sf"/>
</dbReference>
<dbReference type="SMART" id="SM00093">
    <property type="entry name" value="SERPIN"/>
    <property type="match status" value="1"/>
</dbReference>
<dbReference type="Pfam" id="PF00079">
    <property type="entry name" value="Serpin"/>
    <property type="match status" value="2"/>
</dbReference>
<dbReference type="PANTHER" id="PTHR11461">
    <property type="entry name" value="SERINE PROTEASE INHIBITOR, SERPIN"/>
    <property type="match status" value="1"/>
</dbReference>
<dbReference type="Gene3D" id="2.30.39.10">
    <property type="entry name" value="Alpha-1-antitrypsin, domain 1"/>
    <property type="match status" value="1"/>
</dbReference>
<feature type="domain" description="Serpin" evidence="4">
    <location>
        <begin position="5"/>
        <end position="454"/>
    </location>
</feature>
<sequence>MEFCTRISSQLLLKQIDDDRNIVMSPLSINVVLNMVAAGSKGDGLEYMLRILGSKNIDEINSKSSEMMAVAAGGGSSNETKDGPSSGRVDDRDFHSEDNGGLAGLPSPPKTNLGRPYQPFPTMGNLDWPYQPSPTVMPVAKGGGPSNNSEDGPTVVMVNGVWVDERFPLRPSYEELIRGVHKCEAKTVDFMHEVFEVENEINSWANVVSRGLIKEILQHGSLNPDTAIVLANGLYFKGLWDGDYKFTHTEERDFYLSNGNTILVPFMTSHEKYYFGSFDGFKVLKIPYQGRKLNKNFSMYFFLPNEKNGLKNLVEKFNTYPQFLQKNLNLRKVPLDEFWIPKFKFSFDFDVSDVMEDMGEPLTFLKNPKDWSDMMHIPENVPFMTTRMIQKACIEVDEKGTEAAAVTVLMMAPGASMHMPPPETISFVADHPFMFMIKEETSGSVFFTGAVVNPRYWPCTATEASIKIWVLESKMVVVDLKVDAKEEAEMNEGSATQSPGVENKVIYCTSLSWSADGSTLFSGYTDGIIRVLRN</sequence>
<gene>
    <name evidence="5" type="ORF">RHSIM_Rhsim07G0079000</name>
</gene>
<evidence type="ECO:0000313" key="5">
    <source>
        <dbReference type="EMBL" id="KAF7137711.1"/>
    </source>
</evidence>
<dbReference type="InterPro" id="IPR023796">
    <property type="entry name" value="Serpin_dom"/>
</dbReference>
<dbReference type="SUPFAM" id="SSF56574">
    <property type="entry name" value="Serpins"/>
    <property type="match status" value="1"/>
</dbReference>
<evidence type="ECO:0000256" key="3">
    <source>
        <dbReference type="SAM" id="MobiDB-lite"/>
    </source>
</evidence>
<comment type="similarity">
    <text evidence="1 2">Belongs to the serpin family.</text>
</comment>
<evidence type="ECO:0000259" key="4">
    <source>
        <dbReference type="SMART" id="SM00093"/>
    </source>
</evidence>
<dbReference type="InterPro" id="IPR023795">
    <property type="entry name" value="Serpin_CS"/>
</dbReference>
<dbReference type="OrthoDB" id="1637586at2759"/>
<evidence type="ECO:0000256" key="2">
    <source>
        <dbReference type="RuleBase" id="RU000411"/>
    </source>
</evidence>
<dbReference type="Proteomes" id="UP000626092">
    <property type="component" value="Unassembled WGS sequence"/>
</dbReference>
<dbReference type="GO" id="GO:0004867">
    <property type="term" value="F:serine-type endopeptidase inhibitor activity"/>
    <property type="evidence" value="ECO:0007669"/>
    <property type="project" value="InterPro"/>
</dbReference>
<dbReference type="InterPro" id="IPR000215">
    <property type="entry name" value="Serpin_fam"/>
</dbReference>
<dbReference type="GO" id="GO:0005615">
    <property type="term" value="C:extracellular space"/>
    <property type="evidence" value="ECO:0007669"/>
    <property type="project" value="InterPro"/>
</dbReference>
<name>A0A834GRS5_RHOSS</name>
<evidence type="ECO:0000313" key="6">
    <source>
        <dbReference type="Proteomes" id="UP000626092"/>
    </source>
</evidence>
<evidence type="ECO:0000256" key="1">
    <source>
        <dbReference type="ARBA" id="ARBA00009500"/>
    </source>
</evidence>